<dbReference type="Proteomes" id="UP000260795">
    <property type="component" value="Unassembled WGS sequence"/>
</dbReference>
<proteinExistence type="predicted"/>
<organism evidence="1 2">
    <name type="scientific">Bacteroides uniformis</name>
    <dbReference type="NCBI Taxonomy" id="820"/>
    <lineage>
        <taxon>Bacteria</taxon>
        <taxon>Pseudomonadati</taxon>
        <taxon>Bacteroidota</taxon>
        <taxon>Bacteroidia</taxon>
        <taxon>Bacteroidales</taxon>
        <taxon>Bacteroidaceae</taxon>
        <taxon>Bacteroides</taxon>
    </lineage>
</organism>
<comment type="caution">
    <text evidence="1">The sequence shown here is derived from an EMBL/GenBank/DDBJ whole genome shotgun (WGS) entry which is preliminary data.</text>
</comment>
<name>A0A3E4R0A3_BACUN</name>
<dbReference type="AlphaFoldDB" id="A0A3E4R0A3"/>
<gene>
    <name evidence="1" type="ORF">DXC80_12760</name>
</gene>
<protein>
    <submittedName>
        <fullName evidence="1">Uncharacterized protein</fullName>
    </submittedName>
</protein>
<evidence type="ECO:0000313" key="2">
    <source>
        <dbReference type="Proteomes" id="UP000260795"/>
    </source>
</evidence>
<sequence length="76" mass="8471">MCCSAAVNVLQWHCINVCSSSATNVQWHCNRFAAVLQKICSGFAVTFCLEQCCIFSNLFQALHECLVTFSQLHVIV</sequence>
<accession>A0A3E4R0A3</accession>
<reference evidence="1 2" key="1">
    <citation type="submission" date="2018-08" db="EMBL/GenBank/DDBJ databases">
        <title>A genome reference for cultivated species of the human gut microbiota.</title>
        <authorList>
            <person name="Zou Y."/>
            <person name="Xue W."/>
            <person name="Luo G."/>
        </authorList>
    </citation>
    <scope>NUCLEOTIDE SEQUENCE [LARGE SCALE GENOMIC DNA]</scope>
    <source>
        <strain evidence="1 2">TF08-13</strain>
    </source>
</reference>
<dbReference type="EMBL" id="QSRK01000019">
    <property type="protein sequence ID" value="RGL12493.1"/>
    <property type="molecule type" value="Genomic_DNA"/>
</dbReference>
<evidence type="ECO:0000313" key="1">
    <source>
        <dbReference type="EMBL" id="RGL12493.1"/>
    </source>
</evidence>